<reference evidence="5 6" key="1">
    <citation type="submission" date="2019-08" db="EMBL/GenBank/DDBJ databases">
        <title>Bradyrhizobium hipponensis sp. nov., a rhizobium isolated from a Lupinus angustifolius root nodule in Tunisia.</title>
        <authorList>
            <person name="Off K."/>
            <person name="Rejili M."/>
            <person name="Mars M."/>
            <person name="Brachmann A."/>
            <person name="Marin M."/>
        </authorList>
    </citation>
    <scope>NUCLEOTIDE SEQUENCE [LARGE SCALE GENOMIC DNA]</scope>
    <source>
        <strain evidence="5 6">CTAW11</strain>
    </source>
</reference>
<proteinExistence type="inferred from homology"/>
<dbReference type="OrthoDB" id="9768668at2"/>
<dbReference type="InterPro" id="IPR000653">
    <property type="entry name" value="DegT/StrS_aminotransferase"/>
</dbReference>
<gene>
    <name evidence="5" type="ORF">FXB38_10335</name>
</gene>
<dbReference type="Proteomes" id="UP000324853">
    <property type="component" value="Unassembled WGS sequence"/>
</dbReference>
<dbReference type="InterPro" id="IPR015422">
    <property type="entry name" value="PyrdxlP-dep_Trfase_small"/>
</dbReference>
<evidence type="ECO:0000313" key="5">
    <source>
        <dbReference type="EMBL" id="TYL85911.1"/>
    </source>
</evidence>
<keyword evidence="6" id="KW-1185">Reference proteome</keyword>
<dbReference type="GO" id="GO:0030170">
    <property type="term" value="F:pyridoxal phosphate binding"/>
    <property type="evidence" value="ECO:0007669"/>
    <property type="project" value="TreeGrafter"/>
</dbReference>
<evidence type="ECO:0000256" key="3">
    <source>
        <dbReference type="PIRSR" id="PIRSR000390-2"/>
    </source>
</evidence>
<dbReference type="GO" id="GO:0008483">
    <property type="term" value="F:transaminase activity"/>
    <property type="evidence" value="ECO:0007669"/>
    <property type="project" value="UniProtKB-KW"/>
</dbReference>
<comment type="similarity">
    <text evidence="1 4">Belongs to the DegT/DnrJ/EryC1 family.</text>
</comment>
<keyword evidence="5" id="KW-0808">Transferase</keyword>
<name>A0A5S4WVB7_9BRAD</name>
<dbReference type="Pfam" id="PF01041">
    <property type="entry name" value="DegT_DnrJ_EryC1"/>
    <property type="match status" value="1"/>
</dbReference>
<evidence type="ECO:0000256" key="2">
    <source>
        <dbReference type="PIRSR" id="PIRSR000390-1"/>
    </source>
</evidence>
<organism evidence="5 6">
    <name type="scientific">Bradyrhizobium cytisi</name>
    <dbReference type="NCBI Taxonomy" id="515489"/>
    <lineage>
        <taxon>Bacteria</taxon>
        <taxon>Pseudomonadati</taxon>
        <taxon>Pseudomonadota</taxon>
        <taxon>Alphaproteobacteria</taxon>
        <taxon>Hyphomicrobiales</taxon>
        <taxon>Nitrobacteraceae</taxon>
        <taxon>Bradyrhizobium</taxon>
    </lineage>
</organism>
<dbReference type="PANTHER" id="PTHR30244:SF34">
    <property type="entry name" value="DTDP-4-AMINO-4,6-DIDEOXYGALACTOSE TRANSAMINASE"/>
    <property type="match status" value="1"/>
</dbReference>
<dbReference type="InterPro" id="IPR015424">
    <property type="entry name" value="PyrdxlP-dep_Trfase"/>
</dbReference>
<sequence>MNIRYQVSKPVLCGNERRYVIDAIDSGWISSTGAYLQKFEHAIARTLQVDECLSASNGTTALHLACLALGLRAGEEVIIPSLTYVASANAVRYCGATPVFADCDPTIWNATAAFIKKAWTPRTVGVLAVHLYGMPTDVAQIAELCRDRGAWLLEDCAESLGAKVFGKPTGHFGDASTFSFYGNKTISTGEGGALYVRDPARRRHAKMLRGQGMDLERRYWHPIMGYNYRMTNIAGAIGLGQIEMLDFHLAERRRIAKRYVERLRPLETDGLLKLPAQIAGYEGTYWLFSAVLTTGGEERRANIMRQLARDYGIETRPFFVPMHHLPMYASGQTLPNTEFLAAHGINFPTYTGLRDEEIDEICAAIIRLVRSSA</sequence>
<dbReference type="PANTHER" id="PTHR30244">
    <property type="entry name" value="TRANSAMINASE"/>
    <property type="match status" value="1"/>
</dbReference>
<dbReference type="EMBL" id="VSSR01000016">
    <property type="protein sequence ID" value="TYL85911.1"/>
    <property type="molecule type" value="Genomic_DNA"/>
</dbReference>
<evidence type="ECO:0000313" key="6">
    <source>
        <dbReference type="Proteomes" id="UP000324853"/>
    </source>
</evidence>
<dbReference type="Gene3D" id="3.40.640.10">
    <property type="entry name" value="Type I PLP-dependent aspartate aminotransferase-like (Major domain)"/>
    <property type="match status" value="1"/>
</dbReference>
<dbReference type="CDD" id="cd00616">
    <property type="entry name" value="AHBA_syn"/>
    <property type="match status" value="1"/>
</dbReference>
<dbReference type="GO" id="GO:0000271">
    <property type="term" value="P:polysaccharide biosynthetic process"/>
    <property type="evidence" value="ECO:0007669"/>
    <property type="project" value="TreeGrafter"/>
</dbReference>
<evidence type="ECO:0000256" key="4">
    <source>
        <dbReference type="RuleBase" id="RU004508"/>
    </source>
</evidence>
<feature type="active site" description="Proton acceptor" evidence="2">
    <location>
        <position position="184"/>
    </location>
</feature>
<accession>A0A5S4WVB7</accession>
<evidence type="ECO:0000256" key="1">
    <source>
        <dbReference type="ARBA" id="ARBA00037999"/>
    </source>
</evidence>
<keyword evidence="3 4" id="KW-0663">Pyridoxal phosphate</keyword>
<dbReference type="AlphaFoldDB" id="A0A5S4WVB7"/>
<dbReference type="InterPro" id="IPR015421">
    <property type="entry name" value="PyrdxlP-dep_Trfase_major"/>
</dbReference>
<comment type="caution">
    <text evidence="5">The sequence shown here is derived from an EMBL/GenBank/DDBJ whole genome shotgun (WGS) entry which is preliminary data.</text>
</comment>
<dbReference type="SUPFAM" id="SSF53383">
    <property type="entry name" value="PLP-dependent transferases"/>
    <property type="match status" value="1"/>
</dbReference>
<keyword evidence="5" id="KW-0032">Aminotransferase</keyword>
<feature type="modified residue" description="N6-(pyridoxal phosphate)lysine" evidence="3">
    <location>
        <position position="184"/>
    </location>
</feature>
<dbReference type="RefSeq" id="WP_148750743.1">
    <property type="nucleotide sequence ID" value="NZ_VSSR01000016.1"/>
</dbReference>
<dbReference type="PIRSF" id="PIRSF000390">
    <property type="entry name" value="PLP_StrS"/>
    <property type="match status" value="1"/>
</dbReference>
<protein>
    <submittedName>
        <fullName evidence="5">DegT/DnrJ/EryC1/StrS family aminotransferase</fullName>
    </submittedName>
</protein>
<dbReference type="Gene3D" id="3.90.1150.10">
    <property type="entry name" value="Aspartate Aminotransferase, domain 1"/>
    <property type="match status" value="1"/>
</dbReference>